<dbReference type="InterPro" id="IPR009003">
    <property type="entry name" value="Peptidase_S1_PA"/>
</dbReference>
<evidence type="ECO:0000313" key="1">
    <source>
        <dbReference type="EMBL" id="REH47167.1"/>
    </source>
</evidence>
<keyword evidence="2" id="KW-1185">Reference proteome</keyword>
<evidence type="ECO:0000313" key="2">
    <source>
        <dbReference type="Proteomes" id="UP000256269"/>
    </source>
</evidence>
<dbReference type="Proteomes" id="UP000256269">
    <property type="component" value="Unassembled WGS sequence"/>
</dbReference>
<sequence>MSIEAEHPFRRSPDADPWRVRLRDRDGNILGAGIALAPDAVLTCAHVITRAAGYTAGGDVPDVTVTVEWVGQRDTPSTSARVDGWAPTLPGGGADIALLRTTEPSDRPGAELRRLRCPRDRRVHAFGFPPPHDFGVSASATLAGRGGPEGEWLQLDPSENGDRIRKGFSGAGVVDDRTGAVVGMVVTTFQDNESRLAWGIPVDVLQQHVPAIAEWIGPDVLCGNWEPVIGVIIIVYGNVVQATQVVDASGRSAAELSRVMSTPPATGSVGFAGLEHAEHPEEVLDDVVAPLVRRGATVVLQFADESSPSAQLARQWQRNALQDRVDAFGEGVAQLAEQELLAGRRRRRIRNRFTPQPQLPDLPALAAELELPLAVLRSGVRDQDPARLARALRNYERRLVAGLNAVNQANEENDAAVMLHERLRGLLISYNAKTVQHGLMEDERLSELFRDARLALDADPCDLEAARRLVEDYVAEARRRT</sequence>
<comment type="caution">
    <text evidence="1">The sequence shown here is derived from an EMBL/GenBank/DDBJ whole genome shotgun (WGS) entry which is preliminary data.</text>
</comment>
<dbReference type="Pfam" id="PF13365">
    <property type="entry name" value="Trypsin_2"/>
    <property type="match status" value="1"/>
</dbReference>
<dbReference type="OrthoDB" id="3330134at2"/>
<name>A0A3E0HL71_9PSEU</name>
<dbReference type="SUPFAM" id="SSF50494">
    <property type="entry name" value="Trypsin-like serine proteases"/>
    <property type="match status" value="1"/>
</dbReference>
<dbReference type="RefSeq" id="WP_116175801.1">
    <property type="nucleotide sequence ID" value="NZ_CP144375.1"/>
</dbReference>
<dbReference type="Gene3D" id="2.40.10.120">
    <property type="match status" value="1"/>
</dbReference>
<dbReference type="AlphaFoldDB" id="A0A3E0HL71"/>
<gene>
    <name evidence="1" type="ORF">BCF44_106332</name>
</gene>
<dbReference type="EMBL" id="QUNO01000006">
    <property type="protein sequence ID" value="REH47167.1"/>
    <property type="molecule type" value="Genomic_DNA"/>
</dbReference>
<reference evidence="1 2" key="1">
    <citation type="submission" date="2018-08" db="EMBL/GenBank/DDBJ databases">
        <title>Genomic Encyclopedia of Archaeal and Bacterial Type Strains, Phase II (KMG-II): from individual species to whole genera.</title>
        <authorList>
            <person name="Goeker M."/>
        </authorList>
    </citation>
    <scope>NUCLEOTIDE SEQUENCE [LARGE SCALE GENOMIC DNA]</scope>
    <source>
        <strain evidence="1 2">DSM 45791</strain>
    </source>
</reference>
<organism evidence="1 2">
    <name type="scientific">Kutzneria buriramensis</name>
    <dbReference type="NCBI Taxonomy" id="1045776"/>
    <lineage>
        <taxon>Bacteria</taxon>
        <taxon>Bacillati</taxon>
        <taxon>Actinomycetota</taxon>
        <taxon>Actinomycetes</taxon>
        <taxon>Pseudonocardiales</taxon>
        <taxon>Pseudonocardiaceae</taxon>
        <taxon>Kutzneria</taxon>
    </lineage>
</organism>
<accession>A0A3E0HL71</accession>
<proteinExistence type="predicted"/>
<protein>
    <submittedName>
        <fullName evidence="1">Trypsin-like peptidase</fullName>
    </submittedName>
</protein>